<proteinExistence type="predicted"/>
<keyword evidence="2" id="KW-1185">Reference proteome</keyword>
<evidence type="ECO:0000313" key="2">
    <source>
        <dbReference type="Proteomes" id="UP000588158"/>
    </source>
</evidence>
<organism evidence="1 2">
    <name type="scientific">Brachybacterium aquaticum</name>
    <dbReference type="NCBI Taxonomy" id="1432564"/>
    <lineage>
        <taxon>Bacteria</taxon>
        <taxon>Bacillati</taxon>
        <taxon>Actinomycetota</taxon>
        <taxon>Actinomycetes</taxon>
        <taxon>Micrococcales</taxon>
        <taxon>Dermabacteraceae</taxon>
        <taxon>Brachybacterium</taxon>
    </lineage>
</organism>
<evidence type="ECO:0000313" key="1">
    <source>
        <dbReference type="EMBL" id="MBB5832609.1"/>
    </source>
</evidence>
<name>A0A841ABL2_9MICO</name>
<accession>A0A841ABL2</accession>
<sequence length="75" mass="8186">MKDAGAPRISQMPWSGWSRWSSTKRTSAFCNGQDQRVSATPASRIEASAIITSPTTSAWYWPAAQLPMRTGAEPT</sequence>
<protein>
    <submittedName>
        <fullName evidence="1">Uncharacterized protein</fullName>
    </submittedName>
</protein>
<dbReference type="AlphaFoldDB" id="A0A841ABL2"/>
<reference evidence="1 2" key="1">
    <citation type="submission" date="2020-08" db="EMBL/GenBank/DDBJ databases">
        <title>Sequencing the genomes of 1000 actinobacteria strains.</title>
        <authorList>
            <person name="Klenk H.-P."/>
        </authorList>
    </citation>
    <scope>NUCLEOTIDE SEQUENCE [LARGE SCALE GENOMIC DNA]</scope>
    <source>
        <strain evidence="1 2">DSM 28796</strain>
    </source>
</reference>
<dbReference type="EMBL" id="JACHLZ010000001">
    <property type="protein sequence ID" value="MBB5832609.1"/>
    <property type="molecule type" value="Genomic_DNA"/>
</dbReference>
<gene>
    <name evidence="1" type="ORF">HNR70_002422</name>
</gene>
<dbReference type="Proteomes" id="UP000588158">
    <property type="component" value="Unassembled WGS sequence"/>
</dbReference>
<comment type="caution">
    <text evidence="1">The sequence shown here is derived from an EMBL/GenBank/DDBJ whole genome shotgun (WGS) entry which is preliminary data.</text>
</comment>